<organism evidence="2 3">
    <name type="scientific">Caproicibacterium argilliputei</name>
    <dbReference type="NCBI Taxonomy" id="3030016"/>
    <lineage>
        <taxon>Bacteria</taxon>
        <taxon>Bacillati</taxon>
        <taxon>Bacillota</taxon>
        <taxon>Clostridia</taxon>
        <taxon>Eubacteriales</taxon>
        <taxon>Oscillospiraceae</taxon>
        <taxon>Caproicibacterium</taxon>
    </lineage>
</organism>
<accession>A0AA97DB38</accession>
<dbReference type="Proteomes" id="UP001300604">
    <property type="component" value="Chromosome"/>
</dbReference>
<protein>
    <submittedName>
        <fullName evidence="2">Uncharacterized protein</fullName>
    </submittedName>
</protein>
<dbReference type="KEGG" id="carl:PXC00_00415"/>
<feature type="region of interest" description="Disordered" evidence="1">
    <location>
        <begin position="15"/>
        <end position="50"/>
    </location>
</feature>
<dbReference type="EMBL" id="CP135996">
    <property type="protein sequence ID" value="WOC32363.1"/>
    <property type="molecule type" value="Genomic_DNA"/>
</dbReference>
<dbReference type="RefSeq" id="WP_275844932.1">
    <property type="nucleotide sequence ID" value="NZ_CP135996.1"/>
</dbReference>
<evidence type="ECO:0000313" key="3">
    <source>
        <dbReference type="Proteomes" id="UP001300604"/>
    </source>
</evidence>
<reference evidence="2 3" key="2">
    <citation type="submission" date="2024-06" db="EMBL/GenBank/DDBJ databases">
        <title>Caproicibacterium argilliputei sp. nov, a novel caproic acid producing anaerobic bacterium isolated from pit mud.</title>
        <authorList>
            <person name="Xia S."/>
        </authorList>
    </citation>
    <scope>NUCLEOTIDE SEQUENCE [LARGE SCALE GENOMIC DNA]</scope>
    <source>
        <strain evidence="2 3">ZCY20-5</strain>
    </source>
</reference>
<feature type="compositionally biased region" description="Basic and acidic residues" evidence="1">
    <location>
        <begin position="29"/>
        <end position="49"/>
    </location>
</feature>
<gene>
    <name evidence="2" type="ORF">PXC00_00415</name>
</gene>
<evidence type="ECO:0000313" key="2">
    <source>
        <dbReference type="EMBL" id="WOC32363.1"/>
    </source>
</evidence>
<dbReference type="AlphaFoldDB" id="A0AA97DB38"/>
<reference evidence="3" key="1">
    <citation type="submission" date="2024-06" db="EMBL/GenBank/DDBJ databases">
        <title>Caproicibacterium argilliputei sp. nov, a novel caproic acid producing anaerobic bacterium isolated from pit mud.</title>
        <authorList>
            <person name="Zeng C."/>
        </authorList>
    </citation>
    <scope>NUCLEOTIDE SEQUENCE [LARGE SCALE GENOMIC DNA]</scope>
    <source>
        <strain evidence="3">ZCY20-5</strain>
    </source>
</reference>
<sequence length="222" mass="26435">MSKFQQIATKIFIPTKKVPKARKNQKAAPQKEKAKAKSPDKERHKEAVRRGKQITRTVLDIYPVRDYLRTKTGGYFLLQDNTCMDILWIRGKSYFNRSEDEVRGLVASGTQFERKYKEPYKILSLNMPTNTKQHRDYLTYMSERQTSKKHRQMLQELVWQYQRLDETTTERQSFFFVFAASEDQLRTLKGLLYESPIFIEEISYEIKADILWRLNNMSKSIK</sequence>
<name>A0AA97DB38_9FIRM</name>
<keyword evidence="3" id="KW-1185">Reference proteome</keyword>
<reference evidence="3" key="3">
    <citation type="submission" date="2024-06" db="EMBL/GenBank/DDBJ databases">
        <authorList>
            <person name="Zeng C."/>
        </authorList>
    </citation>
    <scope>NUCLEOTIDE SEQUENCE [LARGE SCALE GENOMIC DNA]</scope>
    <source>
        <strain evidence="3">ZCY20-5</strain>
    </source>
</reference>
<proteinExistence type="predicted"/>
<evidence type="ECO:0000256" key="1">
    <source>
        <dbReference type="SAM" id="MobiDB-lite"/>
    </source>
</evidence>